<dbReference type="PANTHER" id="PTHR33336">
    <property type="entry name" value="QUINOL MONOOXYGENASE YGIN-RELATED"/>
    <property type="match status" value="1"/>
</dbReference>
<dbReference type="GO" id="GO:0005829">
    <property type="term" value="C:cytosol"/>
    <property type="evidence" value="ECO:0007669"/>
    <property type="project" value="TreeGrafter"/>
</dbReference>
<dbReference type="InterPro" id="IPR011008">
    <property type="entry name" value="Dimeric_a/b-barrel"/>
</dbReference>
<dbReference type="Gene3D" id="3.30.70.100">
    <property type="match status" value="1"/>
</dbReference>
<reference evidence="2 3" key="1">
    <citation type="submission" date="2016-03" db="EMBL/GenBank/DDBJ databases">
        <title>Genome sequence of Nesiotobacter sp. nov., a moderately halophilic alphaproteobacterium isolated from the Yellow Sea, China.</title>
        <authorList>
            <person name="Zhang G."/>
            <person name="Zhang R."/>
        </authorList>
    </citation>
    <scope>NUCLEOTIDE SEQUENCE [LARGE SCALE GENOMIC DNA]</scope>
    <source>
        <strain evidence="2 3">WB1-6</strain>
    </source>
</reference>
<keyword evidence="3" id="KW-1185">Reference proteome</keyword>
<gene>
    <name evidence="2" type="ORF">A3843_04795</name>
</gene>
<organism evidence="2 3">
    <name type="scientific">Pseudovibrio exalbescens</name>
    <dbReference type="NCBI Taxonomy" id="197461"/>
    <lineage>
        <taxon>Bacteria</taxon>
        <taxon>Pseudomonadati</taxon>
        <taxon>Pseudomonadota</taxon>
        <taxon>Alphaproteobacteria</taxon>
        <taxon>Hyphomicrobiales</taxon>
        <taxon>Stappiaceae</taxon>
        <taxon>Pseudovibrio</taxon>
    </lineage>
</organism>
<dbReference type="AlphaFoldDB" id="A0A1U7JK44"/>
<dbReference type="InterPro" id="IPR050744">
    <property type="entry name" value="AI-2_Isomerase_LsrG"/>
</dbReference>
<accession>A0A1U7JK44</accession>
<comment type="caution">
    <text evidence="2">The sequence shown here is derived from an EMBL/GenBank/DDBJ whole genome shotgun (WGS) entry which is preliminary data.</text>
</comment>
<dbReference type="Proteomes" id="UP000185783">
    <property type="component" value="Unassembled WGS sequence"/>
</dbReference>
<dbReference type="EMBL" id="LVVZ01000007">
    <property type="protein sequence ID" value="OKL45075.1"/>
    <property type="molecule type" value="Genomic_DNA"/>
</dbReference>
<dbReference type="InterPro" id="IPR007138">
    <property type="entry name" value="ABM_dom"/>
</dbReference>
<proteinExistence type="predicted"/>
<name>A0A1U7JK44_9HYPH</name>
<evidence type="ECO:0000313" key="2">
    <source>
        <dbReference type="EMBL" id="OKL45075.1"/>
    </source>
</evidence>
<evidence type="ECO:0000313" key="3">
    <source>
        <dbReference type="Proteomes" id="UP000185783"/>
    </source>
</evidence>
<evidence type="ECO:0000259" key="1">
    <source>
        <dbReference type="PROSITE" id="PS51725"/>
    </source>
</evidence>
<feature type="domain" description="ABM" evidence="1">
    <location>
        <begin position="5"/>
        <end position="93"/>
    </location>
</feature>
<dbReference type="PANTHER" id="PTHR33336:SF3">
    <property type="entry name" value="ABM DOMAIN-CONTAINING PROTEIN"/>
    <property type="match status" value="1"/>
</dbReference>
<dbReference type="STRING" id="197461.A3843_04795"/>
<dbReference type="RefSeq" id="WP_028481631.1">
    <property type="nucleotide sequence ID" value="NZ_LVVZ01000007.1"/>
</dbReference>
<dbReference type="Pfam" id="PF03992">
    <property type="entry name" value="ABM"/>
    <property type="match status" value="1"/>
</dbReference>
<protein>
    <recommendedName>
        <fullName evidence="1">ABM domain-containing protein</fullName>
    </recommendedName>
</protein>
<dbReference type="SUPFAM" id="SSF54909">
    <property type="entry name" value="Dimeric alpha+beta barrel"/>
    <property type="match status" value="1"/>
</dbReference>
<sequence length="97" mass="11012">MSDKIVIVATITAKAGEYENLKAELLKLIEPSREEPGNISYELYRDKDNDNTLVMIEQFESEAAFEKHAVSEHFTGFVEASKPFLAELHVKKVERIA</sequence>
<dbReference type="PROSITE" id="PS51725">
    <property type="entry name" value="ABM"/>
    <property type="match status" value="1"/>
</dbReference>
<dbReference type="GO" id="GO:0016491">
    <property type="term" value="F:oxidoreductase activity"/>
    <property type="evidence" value="ECO:0007669"/>
    <property type="project" value="TreeGrafter"/>
</dbReference>